<keyword evidence="9 13" id="KW-1133">Transmembrane helix</keyword>
<evidence type="ECO:0000313" key="17">
    <source>
        <dbReference type="Proteomes" id="UP000031524"/>
    </source>
</evidence>
<comment type="function">
    <text evidence="1">Part of the ABC transporter FtsEX involved in cellular division.</text>
</comment>
<dbReference type="PANTHER" id="PTHR47755">
    <property type="entry name" value="CELL DIVISION PROTEIN FTSX"/>
    <property type="match status" value="1"/>
</dbReference>
<feature type="transmembrane region" description="Helical" evidence="13">
    <location>
        <begin position="271"/>
        <end position="294"/>
    </location>
</feature>
<evidence type="ECO:0000256" key="7">
    <source>
        <dbReference type="ARBA" id="ARBA00022618"/>
    </source>
</evidence>
<evidence type="ECO:0000256" key="1">
    <source>
        <dbReference type="ARBA" id="ARBA00003552"/>
    </source>
</evidence>
<keyword evidence="11 12" id="KW-0131">Cell cycle</keyword>
<dbReference type="AlphaFoldDB" id="A0A0B5D8A7"/>
<dbReference type="RefSeq" id="WP_040085136.1">
    <property type="nucleotide sequence ID" value="NZ_BCSU01000016.1"/>
</dbReference>
<dbReference type="PANTHER" id="PTHR47755:SF1">
    <property type="entry name" value="CELL DIVISION PROTEIN FTSX"/>
    <property type="match status" value="1"/>
</dbReference>
<dbReference type="InterPro" id="IPR040690">
    <property type="entry name" value="FtsX_ECD"/>
</dbReference>
<keyword evidence="7 12" id="KW-0132">Cell division</keyword>
<organism evidence="16 17">
    <name type="scientific">Corynebacterium humireducens NBRC 106098 = DSM 45392</name>
    <dbReference type="NCBI Taxonomy" id="1223515"/>
    <lineage>
        <taxon>Bacteria</taxon>
        <taxon>Bacillati</taxon>
        <taxon>Actinomycetota</taxon>
        <taxon>Actinomycetes</taxon>
        <taxon>Mycobacteriales</taxon>
        <taxon>Corynebacteriaceae</taxon>
        <taxon>Corynebacterium</taxon>
    </lineage>
</organism>
<comment type="subunit">
    <text evidence="4">Forms a membrane-associated complex with FtsE.</text>
</comment>
<protein>
    <recommendedName>
        <fullName evidence="5 12">Cell division protein FtsX</fullName>
    </recommendedName>
</protein>
<dbReference type="EMBL" id="CP005286">
    <property type="protein sequence ID" value="AJE32458.1"/>
    <property type="molecule type" value="Genomic_DNA"/>
</dbReference>
<accession>A0A0B5D8A7</accession>
<evidence type="ECO:0000256" key="13">
    <source>
        <dbReference type="SAM" id="Phobius"/>
    </source>
</evidence>
<evidence type="ECO:0000313" key="16">
    <source>
        <dbReference type="EMBL" id="AJE32458.1"/>
    </source>
</evidence>
<evidence type="ECO:0000256" key="10">
    <source>
        <dbReference type="ARBA" id="ARBA00023136"/>
    </source>
</evidence>
<evidence type="ECO:0000256" key="4">
    <source>
        <dbReference type="ARBA" id="ARBA00011160"/>
    </source>
</evidence>
<evidence type="ECO:0000256" key="6">
    <source>
        <dbReference type="ARBA" id="ARBA00022475"/>
    </source>
</evidence>
<sequence length="300" mass="32425">MTLGFVLREALRGLGRNITMSIALIITTAISLALLATGFLVTQMTEDTKGIYLDRVEVMIQLDEDISANDSDCSSEACVEVKGLLDGADGVESVIFRSREQSFERFVEVFEHTDPQLVAETSPDALPAALHVRLSDPLDQRPLEPVRDLEQVDTIVDQVDDLRGATDNLDAVRNATFLLAAVQAVAAVFLIANMVQIAAFARREEISIMRMVGASRWYTEAPFVLEAVLATLIGAVLAAAGLFLGKEFVIDKALGGLYDSQLIAPLTTGSIWLVMPLVAVAGILFAGLTAQVALRSYVRK</sequence>
<keyword evidence="8 13" id="KW-0812">Transmembrane</keyword>
<proteinExistence type="inferred from homology"/>
<evidence type="ECO:0000256" key="12">
    <source>
        <dbReference type="PIRNR" id="PIRNR003097"/>
    </source>
</evidence>
<name>A0A0B5D8A7_9CORY</name>
<dbReference type="InterPro" id="IPR003838">
    <property type="entry name" value="ABC3_permease_C"/>
</dbReference>
<dbReference type="PIRSF" id="PIRSF003097">
    <property type="entry name" value="FtsX"/>
    <property type="match status" value="1"/>
</dbReference>
<dbReference type="STRING" id="1223515.B842_03025"/>
<dbReference type="Gene3D" id="3.30.70.3040">
    <property type="match status" value="1"/>
</dbReference>
<feature type="domain" description="FtsX extracellular" evidence="15">
    <location>
        <begin position="56"/>
        <end position="164"/>
    </location>
</feature>
<dbReference type="NCBIfam" id="NF038346">
    <property type="entry name" value="FtsX_actino"/>
    <property type="match status" value="1"/>
</dbReference>
<feature type="domain" description="ABC3 transporter permease C-terminal" evidence="14">
    <location>
        <begin position="178"/>
        <end position="295"/>
    </location>
</feature>
<dbReference type="GO" id="GO:0005886">
    <property type="term" value="C:plasma membrane"/>
    <property type="evidence" value="ECO:0007669"/>
    <property type="project" value="UniProtKB-SubCell"/>
</dbReference>
<dbReference type="KEGG" id="chm:B842_03025"/>
<evidence type="ECO:0000259" key="14">
    <source>
        <dbReference type="Pfam" id="PF02687"/>
    </source>
</evidence>
<dbReference type="InterPro" id="IPR004513">
    <property type="entry name" value="FtsX"/>
</dbReference>
<reference evidence="16 17" key="1">
    <citation type="submission" date="2013-04" db="EMBL/GenBank/DDBJ databases">
        <title>Complete genome sequence of Corynebacterium humireducens DSM 45392(T), isolated from a wastewater-fed microbial fuel cell.</title>
        <authorList>
            <person name="Ruckert C."/>
            <person name="Albersmeier A."/>
            <person name="Kalinowski J."/>
        </authorList>
    </citation>
    <scope>NUCLEOTIDE SEQUENCE [LARGE SCALE GENOMIC DNA]</scope>
    <source>
        <strain evidence="17">MFC-5</strain>
    </source>
</reference>
<dbReference type="InterPro" id="IPR047929">
    <property type="entry name" value="FtsX_actino"/>
</dbReference>
<comment type="similarity">
    <text evidence="3 12">Belongs to the ABC-4 integral membrane protein family. FtsX subfamily.</text>
</comment>
<comment type="subcellular location">
    <subcellularLocation>
        <location evidence="2">Cell membrane</location>
        <topology evidence="2">Multi-pass membrane protein</topology>
    </subcellularLocation>
</comment>
<dbReference type="Proteomes" id="UP000031524">
    <property type="component" value="Chromosome"/>
</dbReference>
<dbReference type="GO" id="GO:0051301">
    <property type="term" value="P:cell division"/>
    <property type="evidence" value="ECO:0007669"/>
    <property type="project" value="UniProtKB-KW"/>
</dbReference>
<dbReference type="Pfam" id="PF18075">
    <property type="entry name" value="FtsX_ECD"/>
    <property type="match status" value="1"/>
</dbReference>
<gene>
    <name evidence="16" type="ORF">B842_03025</name>
</gene>
<feature type="transmembrane region" description="Helical" evidence="13">
    <location>
        <begin position="222"/>
        <end position="244"/>
    </location>
</feature>
<feature type="transmembrane region" description="Helical" evidence="13">
    <location>
        <begin position="21"/>
        <end position="41"/>
    </location>
</feature>
<evidence type="ECO:0000256" key="9">
    <source>
        <dbReference type="ARBA" id="ARBA00022989"/>
    </source>
</evidence>
<keyword evidence="6 12" id="KW-1003">Cell membrane</keyword>
<evidence type="ECO:0000256" key="2">
    <source>
        <dbReference type="ARBA" id="ARBA00004651"/>
    </source>
</evidence>
<evidence type="ECO:0000256" key="3">
    <source>
        <dbReference type="ARBA" id="ARBA00007379"/>
    </source>
</evidence>
<evidence type="ECO:0000259" key="15">
    <source>
        <dbReference type="Pfam" id="PF18075"/>
    </source>
</evidence>
<feature type="transmembrane region" description="Helical" evidence="13">
    <location>
        <begin position="177"/>
        <end position="201"/>
    </location>
</feature>
<evidence type="ECO:0000256" key="11">
    <source>
        <dbReference type="ARBA" id="ARBA00023306"/>
    </source>
</evidence>
<evidence type="ECO:0000256" key="8">
    <source>
        <dbReference type="ARBA" id="ARBA00022692"/>
    </source>
</evidence>
<dbReference type="HOGENOM" id="CLU_073546_1_0_11"/>
<dbReference type="OrthoDB" id="9812531at2"/>
<dbReference type="Pfam" id="PF02687">
    <property type="entry name" value="FtsX"/>
    <property type="match status" value="1"/>
</dbReference>
<evidence type="ECO:0000256" key="5">
    <source>
        <dbReference type="ARBA" id="ARBA00021907"/>
    </source>
</evidence>
<keyword evidence="10 12" id="KW-0472">Membrane</keyword>
<keyword evidence="17" id="KW-1185">Reference proteome</keyword>